<reference evidence="3" key="1">
    <citation type="journal article" date="2011" name="PLoS Genet.">
        <title>Genomic analysis of the necrotrophic fungal pathogens Sclerotinia sclerotiorum and Botrytis cinerea.</title>
        <authorList>
            <person name="Amselem J."/>
            <person name="Cuomo C.A."/>
            <person name="van Kan J.A."/>
            <person name="Viaud M."/>
            <person name="Benito E.P."/>
            <person name="Couloux A."/>
            <person name="Coutinho P.M."/>
            <person name="de Vries R.P."/>
            <person name="Dyer P.S."/>
            <person name="Fillinger S."/>
            <person name="Fournier E."/>
            <person name="Gout L."/>
            <person name="Hahn M."/>
            <person name="Kohn L."/>
            <person name="Lapalu N."/>
            <person name="Plummer K.M."/>
            <person name="Pradier J.M."/>
            <person name="Quevillon E."/>
            <person name="Sharon A."/>
            <person name="Simon A."/>
            <person name="ten Have A."/>
            <person name="Tudzynski B."/>
            <person name="Tudzynski P."/>
            <person name="Wincker P."/>
            <person name="Andrew M."/>
            <person name="Anthouard V."/>
            <person name="Beever R.E."/>
            <person name="Beffa R."/>
            <person name="Benoit I."/>
            <person name="Bouzid O."/>
            <person name="Brault B."/>
            <person name="Chen Z."/>
            <person name="Choquer M."/>
            <person name="Collemare J."/>
            <person name="Cotton P."/>
            <person name="Danchin E.G."/>
            <person name="Da Silva C."/>
            <person name="Gautier A."/>
            <person name="Giraud C."/>
            <person name="Giraud T."/>
            <person name="Gonzalez C."/>
            <person name="Grossetete S."/>
            <person name="Guldener U."/>
            <person name="Henrissat B."/>
            <person name="Howlett B.J."/>
            <person name="Kodira C."/>
            <person name="Kretschmer M."/>
            <person name="Lappartient A."/>
            <person name="Leroch M."/>
            <person name="Levis C."/>
            <person name="Mauceli E."/>
            <person name="Neuveglise C."/>
            <person name="Oeser B."/>
            <person name="Pearson M."/>
            <person name="Poulain J."/>
            <person name="Poussereau N."/>
            <person name="Quesneville H."/>
            <person name="Rascle C."/>
            <person name="Schumacher J."/>
            <person name="Segurens B."/>
            <person name="Sexton A."/>
            <person name="Silva E."/>
            <person name="Sirven C."/>
            <person name="Soanes D.M."/>
            <person name="Talbot N.J."/>
            <person name="Templeton M."/>
            <person name="Yandava C."/>
            <person name="Yarden O."/>
            <person name="Zeng Q."/>
            <person name="Rollins J.A."/>
            <person name="Lebrun M.H."/>
            <person name="Dickman M."/>
        </authorList>
    </citation>
    <scope>NUCLEOTIDE SEQUENCE [LARGE SCALE GENOMIC DNA]</scope>
    <source>
        <strain evidence="3">T4</strain>
    </source>
</reference>
<dbReference type="HOGENOM" id="CLU_033726_0_0_1"/>
<feature type="region of interest" description="Disordered" evidence="1">
    <location>
        <begin position="1"/>
        <end position="34"/>
    </location>
</feature>
<organism evidence="2 3">
    <name type="scientific">Botryotinia fuckeliana (strain T4)</name>
    <name type="common">Noble rot fungus</name>
    <name type="synonym">Botrytis cinerea</name>
    <dbReference type="NCBI Taxonomy" id="999810"/>
    <lineage>
        <taxon>Eukaryota</taxon>
        <taxon>Fungi</taxon>
        <taxon>Dikarya</taxon>
        <taxon>Ascomycota</taxon>
        <taxon>Pezizomycotina</taxon>
        <taxon>Leotiomycetes</taxon>
        <taxon>Helotiales</taxon>
        <taxon>Sclerotiniaceae</taxon>
        <taxon>Botrytis</taxon>
    </lineage>
</organism>
<dbReference type="OrthoDB" id="125347at2759"/>
<gene>
    <name evidence="2" type="ORF">BofuT4_P012580.1</name>
</gene>
<accession>G2XSE5</accession>
<evidence type="ECO:0008006" key="4">
    <source>
        <dbReference type="Google" id="ProtNLM"/>
    </source>
</evidence>
<feature type="compositionally biased region" description="Basic residues" evidence="1">
    <location>
        <begin position="7"/>
        <end position="24"/>
    </location>
</feature>
<dbReference type="PANTHER" id="PTHR38116">
    <property type="entry name" value="CHROMOSOME 7, WHOLE GENOME SHOTGUN SEQUENCE"/>
    <property type="match status" value="1"/>
</dbReference>
<dbReference type="Proteomes" id="UP000008177">
    <property type="component" value="Unplaced contigs"/>
</dbReference>
<dbReference type="InParanoid" id="G2XSE5"/>
<dbReference type="InterPro" id="IPR021833">
    <property type="entry name" value="DUF3425"/>
</dbReference>
<protein>
    <recommendedName>
        <fullName evidence="4">BZIP domain-containing protein</fullName>
    </recommendedName>
</protein>
<evidence type="ECO:0000256" key="1">
    <source>
        <dbReference type="SAM" id="MobiDB-lite"/>
    </source>
</evidence>
<dbReference type="EMBL" id="FQ790260">
    <property type="protein sequence ID" value="CCD43582.1"/>
    <property type="molecule type" value="Genomic_DNA"/>
</dbReference>
<sequence>MSENREQRKRVQNRMNQRAHRRRKAAAESQSPDSKPFRVVRFRLESGAFEPEVENNLSSKTLLRTHSFSPRVVVGNPARLTKKPQEVGIIELPLSSDHLLHLIQHTVLRALFTNKDLLRATATFIRADSHVIINKLSSNLCGAYTTILPGNSKIPEHLIPTELQMTRPHSSWIDMFPFKRFRDNLIMYEEHFDHEEMFKDLFGDLVSNFMPSSSCSYVSHLGSGNLASPRVDEDPITANRKGLITWGEPYLTQSWEVTPGFIAKWTWALKGVDELIESSNHWRILRGEDPIRVSFL</sequence>
<evidence type="ECO:0000313" key="3">
    <source>
        <dbReference type="Proteomes" id="UP000008177"/>
    </source>
</evidence>
<dbReference type="PANTHER" id="PTHR38116:SF1">
    <property type="entry name" value="BZIP DOMAIN-CONTAINING PROTEIN"/>
    <property type="match status" value="1"/>
</dbReference>
<evidence type="ECO:0000313" key="2">
    <source>
        <dbReference type="EMBL" id="CCD43582.1"/>
    </source>
</evidence>
<dbReference type="AlphaFoldDB" id="G2XSE5"/>
<proteinExistence type="predicted"/>
<name>G2XSE5_BOTF4</name>
<dbReference type="STRING" id="999810.G2XSE5"/>
<dbReference type="Pfam" id="PF11905">
    <property type="entry name" value="DUF3425"/>
    <property type="match status" value="1"/>
</dbReference>